<feature type="transmembrane region" description="Helical" evidence="5">
    <location>
        <begin position="245"/>
        <end position="263"/>
    </location>
</feature>
<feature type="domain" description="ABC transmembrane type-1" evidence="7">
    <location>
        <begin position="107"/>
        <end position="340"/>
    </location>
</feature>
<keyword evidence="6" id="KW-0592">Phosphate transport</keyword>
<evidence type="ECO:0000256" key="4">
    <source>
        <dbReference type="ARBA" id="ARBA00023136"/>
    </source>
</evidence>
<evidence type="ECO:0000259" key="7">
    <source>
        <dbReference type="PROSITE" id="PS50928"/>
    </source>
</evidence>
<name>A0A7X0H7H0_9BACT</name>
<evidence type="ECO:0000256" key="2">
    <source>
        <dbReference type="ARBA" id="ARBA00022692"/>
    </source>
</evidence>
<gene>
    <name evidence="8" type="ORF">HNQ40_002460</name>
</gene>
<feature type="transmembrane region" description="Helical" evidence="5">
    <location>
        <begin position="192"/>
        <end position="215"/>
    </location>
</feature>
<dbReference type="NCBIfam" id="TIGR02138">
    <property type="entry name" value="phosphate_pstC"/>
    <property type="match status" value="1"/>
</dbReference>
<evidence type="ECO:0000256" key="6">
    <source>
        <dbReference type="RuleBase" id="RU363054"/>
    </source>
</evidence>
<dbReference type="SUPFAM" id="SSF161098">
    <property type="entry name" value="MetI-like"/>
    <property type="match status" value="1"/>
</dbReference>
<dbReference type="EMBL" id="JACHGY010000001">
    <property type="protein sequence ID" value="MBB6430654.1"/>
    <property type="molecule type" value="Genomic_DNA"/>
</dbReference>
<dbReference type="AlphaFoldDB" id="A0A7X0H7H0"/>
<proteinExistence type="inferred from homology"/>
<comment type="caution">
    <text evidence="8">The sequence shown here is derived from an EMBL/GenBank/DDBJ whole genome shotgun (WGS) entry which is preliminary data.</text>
</comment>
<protein>
    <recommendedName>
        <fullName evidence="6">Phosphate transport system permease protein</fullName>
    </recommendedName>
</protein>
<keyword evidence="6" id="KW-1003">Cell membrane</keyword>
<keyword evidence="5" id="KW-0813">Transport</keyword>
<dbReference type="GO" id="GO:0006817">
    <property type="term" value="P:phosphate ion transport"/>
    <property type="evidence" value="ECO:0007669"/>
    <property type="project" value="UniProtKB-KW"/>
</dbReference>
<dbReference type="InterPro" id="IPR000515">
    <property type="entry name" value="MetI-like"/>
</dbReference>
<dbReference type="PANTHER" id="PTHR42727">
    <property type="entry name" value="PHOSPHATE TRANSPORT SYSTEM PERMEASE PROTEIN"/>
    <property type="match status" value="1"/>
</dbReference>
<feature type="transmembrane region" description="Helical" evidence="5">
    <location>
        <begin position="35"/>
        <end position="59"/>
    </location>
</feature>
<dbReference type="Proteomes" id="UP000541810">
    <property type="component" value="Unassembled WGS sequence"/>
</dbReference>
<evidence type="ECO:0000256" key="3">
    <source>
        <dbReference type="ARBA" id="ARBA00022989"/>
    </source>
</evidence>
<feature type="transmembrane region" description="Helical" evidence="5">
    <location>
        <begin position="322"/>
        <end position="343"/>
    </location>
</feature>
<comment type="subcellular location">
    <subcellularLocation>
        <location evidence="1 5">Cell membrane</location>
        <topology evidence="1 5">Multi-pass membrane protein</topology>
    </subcellularLocation>
</comment>
<dbReference type="GO" id="GO:0005886">
    <property type="term" value="C:plasma membrane"/>
    <property type="evidence" value="ECO:0007669"/>
    <property type="project" value="UniProtKB-SubCell"/>
</dbReference>
<keyword evidence="9" id="KW-1185">Reference proteome</keyword>
<dbReference type="PANTHER" id="PTHR42727:SF1">
    <property type="entry name" value="PHOSPHATE TRANSPORT SYSTEM PERMEASE"/>
    <property type="match status" value="1"/>
</dbReference>
<evidence type="ECO:0000313" key="9">
    <source>
        <dbReference type="Proteomes" id="UP000541810"/>
    </source>
</evidence>
<dbReference type="InterPro" id="IPR011864">
    <property type="entry name" value="Phosphate_PstC"/>
</dbReference>
<evidence type="ECO:0000256" key="5">
    <source>
        <dbReference type="RuleBase" id="RU363032"/>
    </source>
</evidence>
<keyword evidence="2 5" id="KW-0812">Transmembrane</keyword>
<dbReference type="PROSITE" id="PS50928">
    <property type="entry name" value="ABC_TM1"/>
    <property type="match status" value="1"/>
</dbReference>
<dbReference type="Pfam" id="PF00528">
    <property type="entry name" value="BPD_transp_1"/>
    <property type="match status" value="1"/>
</dbReference>
<dbReference type="CDD" id="cd06261">
    <property type="entry name" value="TM_PBP2"/>
    <property type="match status" value="1"/>
</dbReference>
<accession>A0A7X0H7H0</accession>
<keyword evidence="3 5" id="KW-1133">Transmembrane helix</keyword>
<comment type="similarity">
    <text evidence="6">Belongs to the binding-protein-dependent transport system permease family. CysTW subfamily.</text>
</comment>
<dbReference type="Gene3D" id="1.10.3720.10">
    <property type="entry name" value="MetI-like"/>
    <property type="match status" value="1"/>
</dbReference>
<dbReference type="InterPro" id="IPR035906">
    <property type="entry name" value="MetI-like_sf"/>
</dbReference>
<organism evidence="8 9">
    <name type="scientific">Algisphaera agarilytica</name>
    <dbReference type="NCBI Taxonomy" id="1385975"/>
    <lineage>
        <taxon>Bacteria</taxon>
        <taxon>Pseudomonadati</taxon>
        <taxon>Planctomycetota</taxon>
        <taxon>Phycisphaerae</taxon>
        <taxon>Phycisphaerales</taxon>
        <taxon>Phycisphaeraceae</taxon>
        <taxon>Algisphaera</taxon>
    </lineage>
</organism>
<dbReference type="GO" id="GO:0005315">
    <property type="term" value="F:phosphate transmembrane transporter activity"/>
    <property type="evidence" value="ECO:0007669"/>
    <property type="project" value="InterPro"/>
</dbReference>
<dbReference type="RefSeq" id="WP_184678156.1">
    <property type="nucleotide sequence ID" value="NZ_JACHGY010000001.1"/>
</dbReference>
<feature type="transmembrane region" description="Helical" evidence="5">
    <location>
        <begin position="147"/>
        <end position="172"/>
    </location>
</feature>
<keyword evidence="4 5" id="KW-0472">Membrane</keyword>
<evidence type="ECO:0000313" key="8">
    <source>
        <dbReference type="EMBL" id="MBB6430654.1"/>
    </source>
</evidence>
<feature type="transmembrane region" description="Helical" evidence="5">
    <location>
        <begin position="111"/>
        <end position="135"/>
    </location>
</feature>
<reference evidence="8 9" key="1">
    <citation type="submission" date="2020-08" db="EMBL/GenBank/DDBJ databases">
        <title>Genomic Encyclopedia of Type Strains, Phase IV (KMG-IV): sequencing the most valuable type-strain genomes for metagenomic binning, comparative biology and taxonomic classification.</title>
        <authorList>
            <person name="Goeker M."/>
        </authorList>
    </citation>
    <scope>NUCLEOTIDE SEQUENCE [LARGE SCALE GENOMIC DNA]</scope>
    <source>
        <strain evidence="8 9">DSM 103725</strain>
    </source>
</reference>
<evidence type="ECO:0000256" key="1">
    <source>
        <dbReference type="ARBA" id="ARBA00004651"/>
    </source>
</evidence>
<comment type="function">
    <text evidence="6">Part of the binding-protein-dependent transport system for phosphate; probably responsible for the translocation of the substrate across the membrane.</text>
</comment>
<sequence>MTASITTGDGLKAIATSKTPGRPRSTVLRDIKERFIVSLLVLCGAITISITVLIVFILAQQAAGFFGGGIQDVQGREANVTISEFLTGLEWNPLQGSDKEFGIWPLITGTFQVTIVAMCIAIPVGLMVAIWLSEFASPKVRSVIKPLIEIIAGVPTVVFGYFALTFVTPLLQLDFAGIAGNPDPNKANPLNIQIFNVLAAGLTVGIMCIPIVTSLSEDALRAVPRALREGSYGLGASRFETSVKVVFPAALSGIVAACLLAFARAVGETMIVAIAAGLNPPDLAAGLGKIFAVNEPTQTMTGYMVSVFFGDLATGTVEYQSVYAVGMTLFLITLIITIVGAYIRKRFRQQYE</sequence>